<dbReference type="OrthoDB" id="5421967at2"/>
<dbReference type="RefSeq" id="WP_084071843.1">
    <property type="nucleotide sequence ID" value="NZ_FWXY01000042.1"/>
</dbReference>
<proteinExistence type="predicted"/>
<evidence type="ECO:0000313" key="1">
    <source>
        <dbReference type="EMBL" id="SMD12542.1"/>
    </source>
</evidence>
<gene>
    <name evidence="1" type="ORF">SAMN02746065_1426</name>
</gene>
<dbReference type="EMBL" id="FWXY01000042">
    <property type="protein sequence ID" value="SMD12542.1"/>
    <property type="molecule type" value="Genomic_DNA"/>
</dbReference>
<name>A0A1W2ESJ1_9BACT</name>
<dbReference type="STRING" id="1121400.SAMN02746065_1426"/>
<reference evidence="1 2" key="1">
    <citation type="submission" date="2017-04" db="EMBL/GenBank/DDBJ databases">
        <authorList>
            <person name="Afonso C.L."/>
            <person name="Miller P.J."/>
            <person name="Scott M.A."/>
            <person name="Spackman E."/>
            <person name="Goraichik I."/>
            <person name="Dimitrov K.M."/>
            <person name="Suarez D.L."/>
            <person name="Swayne D.E."/>
        </authorList>
    </citation>
    <scope>NUCLEOTIDE SEQUENCE [LARGE SCALE GENOMIC DNA]</scope>
    <source>
        <strain evidence="1 2">DSM 3385</strain>
    </source>
</reference>
<sequence length="90" mass="10543">MNENKFDAQRGYCRRLGHDVDFSYCRIAGDGIPCFKILDCWYERFDIKAFMESNYSTEEIKNILAPPQNKVATLYDLIAKAQKTDRPQKK</sequence>
<dbReference type="AlphaFoldDB" id="A0A1W2ESJ1"/>
<evidence type="ECO:0000313" key="2">
    <source>
        <dbReference type="Proteomes" id="UP000192418"/>
    </source>
</evidence>
<organism evidence="1 2">
    <name type="scientific">Desulfocicer vacuolatum DSM 3385</name>
    <dbReference type="NCBI Taxonomy" id="1121400"/>
    <lineage>
        <taxon>Bacteria</taxon>
        <taxon>Pseudomonadati</taxon>
        <taxon>Thermodesulfobacteriota</taxon>
        <taxon>Desulfobacteria</taxon>
        <taxon>Desulfobacterales</taxon>
        <taxon>Desulfobacteraceae</taxon>
        <taxon>Desulfocicer</taxon>
    </lineage>
</organism>
<accession>A0A1W2ESJ1</accession>
<protein>
    <submittedName>
        <fullName evidence="1">Uncharacterized protein</fullName>
    </submittedName>
</protein>
<dbReference type="Proteomes" id="UP000192418">
    <property type="component" value="Unassembled WGS sequence"/>
</dbReference>
<keyword evidence="2" id="KW-1185">Reference proteome</keyword>